<keyword evidence="2" id="KW-1185">Reference proteome</keyword>
<evidence type="ECO:0000313" key="1">
    <source>
        <dbReference type="EMBL" id="CAJ2639596.1"/>
    </source>
</evidence>
<evidence type="ECO:0000313" key="2">
    <source>
        <dbReference type="Proteomes" id="UP001177021"/>
    </source>
</evidence>
<name>A0ACB0J5W4_TRIPR</name>
<comment type="caution">
    <text evidence="1">The sequence shown here is derived from an EMBL/GenBank/DDBJ whole genome shotgun (WGS) entry which is preliminary data.</text>
</comment>
<organism evidence="1 2">
    <name type="scientific">Trifolium pratense</name>
    <name type="common">Red clover</name>
    <dbReference type="NCBI Taxonomy" id="57577"/>
    <lineage>
        <taxon>Eukaryota</taxon>
        <taxon>Viridiplantae</taxon>
        <taxon>Streptophyta</taxon>
        <taxon>Embryophyta</taxon>
        <taxon>Tracheophyta</taxon>
        <taxon>Spermatophyta</taxon>
        <taxon>Magnoliopsida</taxon>
        <taxon>eudicotyledons</taxon>
        <taxon>Gunneridae</taxon>
        <taxon>Pentapetalae</taxon>
        <taxon>rosids</taxon>
        <taxon>fabids</taxon>
        <taxon>Fabales</taxon>
        <taxon>Fabaceae</taxon>
        <taxon>Papilionoideae</taxon>
        <taxon>50 kb inversion clade</taxon>
        <taxon>NPAAA clade</taxon>
        <taxon>Hologalegina</taxon>
        <taxon>IRL clade</taxon>
        <taxon>Trifolieae</taxon>
        <taxon>Trifolium</taxon>
    </lineage>
</organism>
<proteinExistence type="predicted"/>
<accession>A0ACB0J5W4</accession>
<gene>
    <name evidence="1" type="ORF">MILVUS5_LOCUS9594</name>
</gene>
<sequence length="121" mass="13354">MAYPPTPSPTSRQMAEKDSSFVGLVLPSLVASASDCKRWSSSAVTWYIQLSSGLVVVAEGGGSLEMGMYISSREGWIEPGWRGLRRERRKHGLFVVVMVLGLMGFVDWAISAHDTRNMFVE</sequence>
<reference evidence="1" key="1">
    <citation type="submission" date="2023-10" db="EMBL/GenBank/DDBJ databases">
        <authorList>
            <person name="Rodriguez Cubillos JULIANA M."/>
            <person name="De Vega J."/>
        </authorList>
    </citation>
    <scope>NUCLEOTIDE SEQUENCE</scope>
</reference>
<protein>
    <submittedName>
        <fullName evidence="1">Uncharacterized protein</fullName>
    </submittedName>
</protein>
<dbReference type="Proteomes" id="UP001177021">
    <property type="component" value="Unassembled WGS sequence"/>
</dbReference>
<dbReference type="EMBL" id="CASHSV030000024">
    <property type="protein sequence ID" value="CAJ2639596.1"/>
    <property type="molecule type" value="Genomic_DNA"/>
</dbReference>